<keyword evidence="1" id="KW-0175">Coiled coil</keyword>
<feature type="compositionally biased region" description="Basic and acidic residues" evidence="2">
    <location>
        <begin position="236"/>
        <end position="247"/>
    </location>
</feature>
<evidence type="ECO:0000313" key="4">
    <source>
        <dbReference type="EMBL" id="ORZ13430.1"/>
    </source>
</evidence>
<feature type="compositionally biased region" description="Low complexity" evidence="2">
    <location>
        <begin position="166"/>
        <end position="184"/>
    </location>
</feature>
<feature type="coiled-coil region" evidence="1">
    <location>
        <begin position="875"/>
        <end position="902"/>
    </location>
</feature>
<feature type="compositionally biased region" description="Low complexity" evidence="2">
    <location>
        <begin position="295"/>
        <end position="304"/>
    </location>
</feature>
<evidence type="ECO:0000256" key="2">
    <source>
        <dbReference type="SAM" id="MobiDB-lite"/>
    </source>
</evidence>
<feature type="region of interest" description="Disordered" evidence="2">
    <location>
        <begin position="163"/>
        <end position="185"/>
    </location>
</feature>
<feature type="compositionally biased region" description="Low complexity" evidence="2">
    <location>
        <begin position="850"/>
        <end position="864"/>
    </location>
</feature>
<evidence type="ECO:0000256" key="3">
    <source>
        <dbReference type="SAM" id="Phobius"/>
    </source>
</evidence>
<dbReference type="GeneID" id="33569717"/>
<keyword evidence="3" id="KW-1133">Transmembrane helix</keyword>
<feature type="region of interest" description="Disordered" evidence="2">
    <location>
        <begin position="814"/>
        <end position="875"/>
    </location>
</feature>
<protein>
    <submittedName>
        <fullName evidence="4">Uncharacterized protein</fullName>
    </submittedName>
</protein>
<comment type="caution">
    <text evidence="4">The sequence shown here is derived from an EMBL/GenBank/DDBJ whole genome shotgun (WGS) entry which is preliminary data.</text>
</comment>
<reference evidence="4 5" key="1">
    <citation type="submission" date="2016-07" db="EMBL/GenBank/DDBJ databases">
        <title>Pervasive Adenine N6-methylation of Active Genes in Fungi.</title>
        <authorList>
            <consortium name="DOE Joint Genome Institute"/>
            <person name="Mondo S.J."/>
            <person name="Dannebaum R.O."/>
            <person name="Kuo R.C."/>
            <person name="Labutti K."/>
            <person name="Haridas S."/>
            <person name="Kuo A."/>
            <person name="Salamov A."/>
            <person name="Ahrendt S.R."/>
            <person name="Lipzen A."/>
            <person name="Sullivan W."/>
            <person name="Andreopoulos W.B."/>
            <person name="Clum A."/>
            <person name="Lindquist E."/>
            <person name="Daum C."/>
            <person name="Ramamoorthy G.K."/>
            <person name="Gryganskyi A."/>
            <person name="Culley D."/>
            <person name="Magnuson J.K."/>
            <person name="James T.Y."/>
            <person name="O'Malley M.A."/>
            <person name="Stajich J.E."/>
            <person name="Spatafora J.W."/>
            <person name="Visel A."/>
            <person name="Grigoriev I.V."/>
        </authorList>
    </citation>
    <scope>NUCLEOTIDE SEQUENCE [LARGE SCALE GENOMIC DNA]</scope>
    <source>
        <strain evidence="4 5">NRRL 3116</strain>
    </source>
</reference>
<organism evidence="4 5">
    <name type="scientific">Lobosporangium transversale</name>
    <dbReference type="NCBI Taxonomy" id="64571"/>
    <lineage>
        <taxon>Eukaryota</taxon>
        <taxon>Fungi</taxon>
        <taxon>Fungi incertae sedis</taxon>
        <taxon>Mucoromycota</taxon>
        <taxon>Mortierellomycotina</taxon>
        <taxon>Mortierellomycetes</taxon>
        <taxon>Mortierellales</taxon>
        <taxon>Mortierellaceae</taxon>
        <taxon>Lobosporangium</taxon>
    </lineage>
</organism>
<feature type="region of interest" description="Disordered" evidence="2">
    <location>
        <begin position="295"/>
        <end position="368"/>
    </location>
</feature>
<keyword evidence="3" id="KW-0472">Membrane</keyword>
<feature type="region of interest" description="Disordered" evidence="2">
    <location>
        <begin position="41"/>
        <end position="81"/>
    </location>
</feature>
<feature type="compositionally biased region" description="Basic and acidic residues" evidence="2">
    <location>
        <begin position="422"/>
        <end position="438"/>
    </location>
</feature>
<dbReference type="AlphaFoldDB" id="A0A1Y2GK84"/>
<dbReference type="Proteomes" id="UP000193648">
    <property type="component" value="Unassembled WGS sequence"/>
</dbReference>
<keyword evidence="5" id="KW-1185">Reference proteome</keyword>
<feature type="compositionally biased region" description="Basic and acidic residues" evidence="2">
    <location>
        <begin position="732"/>
        <end position="745"/>
    </location>
</feature>
<feature type="region of interest" description="Disordered" evidence="2">
    <location>
        <begin position="422"/>
        <end position="447"/>
    </location>
</feature>
<name>A0A1Y2GK84_9FUNG</name>
<feature type="compositionally biased region" description="Polar residues" evidence="2">
    <location>
        <begin position="223"/>
        <end position="235"/>
    </location>
</feature>
<keyword evidence="3" id="KW-0812">Transmembrane</keyword>
<dbReference type="OrthoDB" id="2413627at2759"/>
<feature type="compositionally biased region" description="Low complexity" evidence="2">
    <location>
        <begin position="313"/>
        <end position="324"/>
    </location>
</feature>
<accession>A0A1Y2GK84</accession>
<feature type="compositionally biased region" description="Low complexity" evidence="2">
    <location>
        <begin position="204"/>
        <end position="219"/>
    </location>
</feature>
<sequence>MDDSSHPHPSSPPHLIEHLFEGAFDSASPLLPFISSSVSTATSPALSLNPPHPLSPVGSLPVSSPLLSRGNASPTNQEEKCSTIATPALSSISHSPSTTAPAPVITSIPLDRHPTIAVTPNPNELTIKNAIASGLLCSPTRATPGRFISKSLACSELAPNAEVKDANGSTNSGSNSSGAYASSYRSRRVSVEPLSVITKAEAISGAPTSGPPTSTDTGAITPSRVSTTPGTSVTDEPTKELPSKTRFKEIIKRNVGFSYSSPTSSSSSPASAEASTSTSATTSSLLTNSVFPSTAHASSAADSDIVSPEDPQKQQQQQYSQVSSFFNVPRLTSGRKKVVKPDTPSPAIDDSKLMEQKQQQYQESNNEDNESLLTIMRSNPHKHPFRNFIPHLHRHRHWHRHYSPLHRGSDYEQVEERLIREDESKKKKKEKERQKYHQQEQPVVSKSLTPSKALIEARELLSHDPNVLVTELEPLPVDFVKAFTAFKLWKASSSLVPIVPTTAISSSSVLSGSTSAVTKQSTRPILQYQLPMIANKVPSLALASTIPSSGSESMLSTQGTSPTLSATTPVIAPSLAHSRLPRSISEIGSASDLLGSVTAAAGGPLAPRNFLFKSYQDSRFQGHYVFRVLDDTVEYAKLPVSLEQACSQYFREADVNYRALESKAKVWREAKKTAMVKREEEFVEARKIVASLTTTAAISAAAQRIINFRNDSISSCEESSDEEMVEPTSTHDVFDNTEEGKDKGNEGLFSKTTRKPKALLAHNSSPMDGASCNGNSSSNIATSLKNGIDGTDGNGESMVQYGINIMDGGQKAYKRGSTGLSGATHVLPNRNSRPNTDHPSSRLACVAGRSPSSTASHPNSSAATQSASEQDVQQASHLQSVIINEEQQLEEQQREIDDTYWQGVERNHCEEAKQQLYGLEAYLLELVKWVEYEPFDQAINVEILNKSPDTTLFSIVNGDKTNIMRLESPSIKQKEEFLNWISICIMDHDGDGDYDRDMGLVLDITNVRISLLEAALRARREETKKIVDEITYVLKKLEDLDQDSKELAANVVRALDRGEIRAALQPSFINGQILADTVKFKVQDVSERIIVCARIKEAARLNLNRLKYEVELEQRSIRLFRKYKIALTMAILTILGLLWLLYYRHANPTSPLLQPQSITPTFNQPNAPLQSFPTCPANPLRQEKCPLFQQ</sequence>
<gene>
    <name evidence="4" type="ORF">BCR41DRAFT_387245</name>
</gene>
<evidence type="ECO:0000256" key="1">
    <source>
        <dbReference type="SAM" id="Coils"/>
    </source>
</evidence>
<dbReference type="InParanoid" id="A0A1Y2GK84"/>
<dbReference type="EMBL" id="MCFF01000023">
    <property type="protein sequence ID" value="ORZ13430.1"/>
    <property type="molecule type" value="Genomic_DNA"/>
</dbReference>
<evidence type="ECO:0000313" key="5">
    <source>
        <dbReference type="Proteomes" id="UP000193648"/>
    </source>
</evidence>
<feature type="region of interest" description="Disordered" evidence="2">
    <location>
        <begin position="717"/>
        <end position="754"/>
    </location>
</feature>
<feature type="compositionally biased region" description="Polar residues" evidence="2">
    <location>
        <begin position="865"/>
        <end position="875"/>
    </location>
</feature>
<feature type="transmembrane region" description="Helical" evidence="3">
    <location>
        <begin position="1125"/>
        <end position="1143"/>
    </location>
</feature>
<feature type="region of interest" description="Disordered" evidence="2">
    <location>
        <begin position="202"/>
        <end position="247"/>
    </location>
</feature>
<feature type="compositionally biased region" description="Low complexity" evidence="2">
    <location>
        <begin position="55"/>
        <end position="68"/>
    </location>
</feature>
<dbReference type="RefSeq" id="XP_021880511.1">
    <property type="nucleotide sequence ID" value="XM_022027874.1"/>
</dbReference>
<proteinExistence type="predicted"/>